<proteinExistence type="predicted"/>
<organism evidence="2 3">
    <name type="scientific">Zoarces viviparus</name>
    <name type="common">Viviparous eelpout</name>
    <name type="synonym">Blennius viviparus</name>
    <dbReference type="NCBI Taxonomy" id="48416"/>
    <lineage>
        <taxon>Eukaryota</taxon>
        <taxon>Metazoa</taxon>
        <taxon>Chordata</taxon>
        <taxon>Craniata</taxon>
        <taxon>Vertebrata</taxon>
        <taxon>Euteleostomi</taxon>
        <taxon>Actinopterygii</taxon>
        <taxon>Neopterygii</taxon>
        <taxon>Teleostei</taxon>
        <taxon>Neoteleostei</taxon>
        <taxon>Acanthomorphata</taxon>
        <taxon>Eupercaria</taxon>
        <taxon>Perciformes</taxon>
        <taxon>Cottioidei</taxon>
        <taxon>Zoarcales</taxon>
        <taxon>Zoarcidae</taxon>
        <taxon>Zoarcinae</taxon>
        <taxon>Zoarces</taxon>
    </lineage>
</organism>
<dbReference type="EMBL" id="JBCEZU010000056">
    <property type="protein sequence ID" value="KAK9534563.1"/>
    <property type="molecule type" value="Genomic_DNA"/>
</dbReference>
<keyword evidence="3" id="KW-1185">Reference proteome</keyword>
<comment type="caution">
    <text evidence="2">The sequence shown here is derived from an EMBL/GenBank/DDBJ whole genome shotgun (WGS) entry which is preliminary data.</text>
</comment>
<protein>
    <submittedName>
        <fullName evidence="2">Uncharacterized protein</fullName>
    </submittedName>
</protein>
<evidence type="ECO:0000313" key="2">
    <source>
        <dbReference type="EMBL" id="KAK9534563.1"/>
    </source>
</evidence>
<name>A0AAW1FIK6_ZOAVI</name>
<dbReference type="AlphaFoldDB" id="A0AAW1FIK6"/>
<sequence length="86" mass="8672">MPSARSACQAPCGRSGRPEKTELLEDSGLAGANAALVPGTATVASVCWCIAPPFTRRHTAGLGGGEGSNHQGTAGPSGPRRRTDPM</sequence>
<gene>
    <name evidence="2" type="ORF">VZT92_007002</name>
</gene>
<reference evidence="2 3" key="1">
    <citation type="journal article" date="2024" name="Genome Biol. Evol.">
        <title>Chromosome-level genome assembly of the viviparous eelpout Zoarces viviparus.</title>
        <authorList>
            <person name="Fuhrmann N."/>
            <person name="Brasseur M.V."/>
            <person name="Bakowski C.E."/>
            <person name="Podsiadlowski L."/>
            <person name="Prost S."/>
            <person name="Krehenwinkel H."/>
            <person name="Mayer C."/>
        </authorList>
    </citation>
    <scope>NUCLEOTIDE SEQUENCE [LARGE SCALE GENOMIC DNA]</scope>
    <source>
        <strain evidence="2">NO-MEL_2022_Ind0_liver</strain>
    </source>
</reference>
<feature type="region of interest" description="Disordered" evidence="1">
    <location>
        <begin position="1"/>
        <end position="20"/>
    </location>
</feature>
<evidence type="ECO:0000313" key="3">
    <source>
        <dbReference type="Proteomes" id="UP001488805"/>
    </source>
</evidence>
<dbReference type="Proteomes" id="UP001488805">
    <property type="component" value="Unassembled WGS sequence"/>
</dbReference>
<feature type="region of interest" description="Disordered" evidence="1">
    <location>
        <begin position="58"/>
        <end position="86"/>
    </location>
</feature>
<accession>A0AAW1FIK6</accession>
<evidence type="ECO:0000256" key="1">
    <source>
        <dbReference type="SAM" id="MobiDB-lite"/>
    </source>
</evidence>